<dbReference type="AlphaFoldDB" id="A0A1T4M959"/>
<accession>A0A1T4M959</accession>
<dbReference type="STRING" id="180163.SAMN02745174_01101"/>
<reference evidence="2 3" key="1">
    <citation type="submission" date="2017-02" db="EMBL/GenBank/DDBJ databases">
        <authorList>
            <person name="Peterson S.W."/>
        </authorList>
    </citation>
    <scope>NUCLEOTIDE SEQUENCE [LARGE SCALE GENOMIC DNA]</scope>
    <source>
        <strain evidence="2 3">ATCC 700028</strain>
    </source>
</reference>
<dbReference type="Pfam" id="PF03819">
    <property type="entry name" value="MazG"/>
    <property type="match status" value="1"/>
</dbReference>
<dbReference type="PIRSF" id="PIRSF036521">
    <property type="entry name" value="UCP036521_pph"/>
    <property type="match status" value="1"/>
</dbReference>
<keyword evidence="3" id="KW-1185">Reference proteome</keyword>
<dbReference type="PANTHER" id="PTHR42702">
    <property type="entry name" value="NUCLEOTIDE PYROPHOSPHOHYDROLASE"/>
    <property type="match status" value="1"/>
</dbReference>
<evidence type="ECO:0000259" key="1">
    <source>
        <dbReference type="Pfam" id="PF03819"/>
    </source>
</evidence>
<proteinExistence type="predicted"/>
<dbReference type="OrthoDB" id="9791898at2"/>
<dbReference type="InterPro" id="IPR004518">
    <property type="entry name" value="MazG-like_dom"/>
</dbReference>
<dbReference type="InterPro" id="IPR011411">
    <property type="entry name" value="MazG-related_YvdC"/>
</dbReference>
<dbReference type="RefSeq" id="WP_078693602.1">
    <property type="nucleotide sequence ID" value="NZ_FUWX01000008.1"/>
</dbReference>
<sequence>MDIDQMELYKTLTEKMEVQEIQKYFIKMAEIRGFATQSPSEKLLLLIEEVGELAKAIRKEDKTFPVDKEKCKKNEGDSIEGELADVFIVLCTLCNSLNIDLANCILSKEKININRKWS</sequence>
<dbReference type="SUPFAM" id="SSF101386">
    <property type="entry name" value="all-alpha NTP pyrophosphatases"/>
    <property type="match status" value="1"/>
</dbReference>
<gene>
    <name evidence="2" type="ORF">SAMN02745174_01101</name>
</gene>
<dbReference type="Gene3D" id="1.10.287.1080">
    <property type="entry name" value="MazG-like"/>
    <property type="match status" value="1"/>
</dbReference>
<evidence type="ECO:0000313" key="2">
    <source>
        <dbReference type="EMBL" id="SJZ63328.1"/>
    </source>
</evidence>
<dbReference type="EMBL" id="FUWX01000008">
    <property type="protein sequence ID" value="SJZ63328.1"/>
    <property type="molecule type" value="Genomic_DNA"/>
</dbReference>
<name>A0A1T4M959_9FUSO</name>
<organism evidence="2 3">
    <name type="scientific">Cetobacterium ceti</name>
    <dbReference type="NCBI Taxonomy" id="180163"/>
    <lineage>
        <taxon>Bacteria</taxon>
        <taxon>Fusobacteriati</taxon>
        <taxon>Fusobacteriota</taxon>
        <taxon>Fusobacteriia</taxon>
        <taxon>Fusobacteriales</taxon>
        <taxon>Fusobacteriaceae</taxon>
        <taxon>Cetobacterium</taxon>
    </lineage>
</organism>
<dbReference type="PANTHER" id="PTHR42702:SF1">
    <property type="entry name" value="REGULATORY PROTEIN FOR BETA-LACTAMASE"/>
    <property type="match status" value="1"/>
</dbReference>
<protein>
    <submittedName>
        <fullName evidence="2">NTP pyrophosphatase, house-cleaning of non-canonical NTPs</fullName>
    </submittedName>
</protein>
<evidence type="ECO:0000313" key="3">
    <source>
        <dbReference type="Proteomes" id="UP000191153"/>
    </source>
</evidence>
<dbReference type="Proteomes" id="UP000191153">
    <property type="component" value="Unassembled WGS sequence"/>
</dbReference>
<feature type="domain" description="NTP pyrophosphohydrolase MazG-like" evidence="1">
    <location>
        <begin position="37"/>
        <end position="105"/>
    </location>
</feature>